<dbReference type="Gene3D" id="3.40.50.2000">
    <property type="entry name" value="Glycogen Phosphorylase B"/>
    <property type="match status" value="2"/>
</dbReference>
<dbReference type="CDD" id="cd03801">
    <property type="entry name" value="GT4_PimA-like"/>
    <property type="match status" value="1"/>
</dbReference>
<feature type="domain" description="Glycosyl transferase family 1" evidence="1">
    <location>
        <begin position="182"/>
        <end position="331"/>
    </location>
</feature>
<dbReference type="RefSeq" id="WP_079568355.1">
    <property type="nucleotide sequence ID" value="NZ_LT670818.1"/>
</dbReference>
<evidence type="ECO:0000259" key="2">
    <source>
        <dbReference type="Pfam" id="PF13439"/>
    </source>
</evidence>
<dbReference type="InterPro" id="IPR001296">
    <property type="entry name" value="Glyco_trans_1"/>
</dbReference>
<evidence type="ECO:0000313" key="4">
    <source>
        <dbReference type="Proteomes" id="UP000190675"/>
    </source>
</evidence>
<accession>A0A1M5PBT2</accession>
<proteinExistence type="predicted"/>
<gene>
    <name evidence="3" type="ORF">SAMN05444169_5157</name>
</gene>
<dbReference type="GO" id="GO:0016757">
    <property type="term" value="F:glycosyltransferase activity"/>
    <property type="evidence" value="ECO:0007669"/>
    <property type="project" value="InterPro"/>
</dbReference>
<reference evidence="3 4" key="1">
    <citation type="submission" date="2016-11" db="EMBL/GenBank/DDBJ databases">
        <authorList>
            <person name="Jaros S."/>
            <person name="Januszkiewicz K."/>
            <person name="Wedrychowicz H."/>
        </authorList>
    </citation>
    <scope>NUCLEOTIDE SEQUENCE [LARGE SCALE GENOMIC DNA]</scope>
    <source>
        <strain evidence="3 4">GAS242</strain>
    </source>
</reference>
<evidence type="ECO:0000313" key="3">
    <source>
        <dbReference type="EMBL" id="SHG99304.1"/>
    </source>
</evidence>
<dbReference type="InterPro" id="IPR050194">
    <property type="entry name" value="Glycosyltransferase_grp1"/>
</dbReference>
<name>A0A1M5PBT2_9BRAD</name>
<dbReference type="PANTHER" id="PTHR45947">
    <property type="entry name" value="SULFOQUINOVOSYL TRANSFERASE SQD2"/>
    <property type="match status" value="1"/>
</dbReference>
<dbReference type="Pfam" id="PF00534">
    <property type="entry name" value="Glycos_transf_1"/>
    <property type="match status" value="1"/>
</dbReference>
<dbReference type="OrthoDB" id="9790710at2"/>
<feature type="domain" description="Glycosyltransferase subfamily 4-like N-terminal" evidence="2">
    <location>
        <begin position="16"/>
        <end position="175"/>
    </location>
</feature>
<dbReference type="Pfam" id="PF13439">
    <property type="entry name" value="Glyco_transf_4"/>
    <property type="match status" value="1"/>
</dbReference>
<evidence type="ECO:0000259" key="1">
    <source>
        <dbReference type="Pfam" id="PF00534"/>
    </source>
</evidence>
<dbReference type="EMBL" id="LT670818">
    <property type="protein sequence ID" value="SHG99304.1"/>
    <property type="molecule type" value="Genomic_DNA"/>
</dbReference>
<dbReference type="AlphaFoldDB" id="A0A1M5PBT2"/>
<dbReference type="PANTHER" id="PTHR45947:SF3">
    <property type="entry name" value="SULFOQUINOVOSYL TRANSFERASE SQD2"/>
    <property type="match status" value="1"/>
</dbReference>
<protein>
    <submittedName>
        <fullName evidence="3">Glycosyltransferase involved in cell wall bisynthesis</fullName>
    </submittedName>
</protein>
<sequence>MKVLFALPGLHRYNRGAETAFISVAKELVLAGDSVTLIGSGDSQSLVPYRFLRADSVARETFESFPAMPLLRNECIYEELTFAPALLRRYRPSEYDVTVTCSYPFVNWVLRRPSLHGRPPHVFVTQNGDWPVHANNYEYRFFGCEGVVCTNPDFYERNKDHWFCRMIPNGVDCERFRPGEPQRSEFGLPTDRPIILMVSALIASKRVECGIEAVGRIPEAHLVIAGDGPLRGAIDALADRVLPGRYTRVQVSPGRMPALYRSADVFLHLSKEESFGNVFVEAMACGIPVVAHDSPRSRWLVGETEFLLDTDDPKMLAEHIELACRATEAQREARVKRAQAFSWPTIGKMYREFLGDVIANSKSNESKKTGRI</sequence>
<dbReference type="Proteomes" id="UP000190675">
    <property type="component" value="Chromosome I"/>
</dbReference>
<dbReference type="SUPFAM" id="SSF53756">
    <property type="entry name" value="UDP-Glycosyltransferase/glycogen phosphorylase"/>
    <property type="match status" value="1"/>
</dbReference>
<keyword evidence="3" id="KW-0808">Transferase</keyword>
<dbReference type="InterPro" id="IPR028098">
    <property type="entry name" value="Glyco_trans_4-like_N"/>
</dbReference>
<organism evidence="3 4">
    <name type="scientific">Bradyrhizobium erythrophlei</name>
    <dbReference type="NCBI Taxonomy" id="1437360"/>
    <lineage>
        <taxon>Bacteria</taxon>
        <taxon>Pseudomonadati</taxon>
        <taxon>Pseudomonadota</taxon>
        <taxon>Alphaproteobacteria</taxon>
        <taxon>Hyphomicrobiales</taxon>
        <taxon>Nitrobacteraceae</taxon>
        <taxon>Bradyrhizobium</taxon>
    </lineage>
</organism>